<feature type="domain" description="Rad50/SbcC-type AAA" evidence="1">
    <location>
        <begin position="8"/>
        <end position="110"/>
    </location>
</feature>
<dbReference type="InterPro" id="IPR027417">
    <property type="entry name" value="P-loop_NTPase"/>
</dbReference>
<dbReference type="GO" id="GO:0006302">
    <property type="term" value="P:double-strand break repair"/>
    <property type="evidence" value="ECO:0007669"/>
    <property type="project" value="InterPro"/>
</dbReference>
<protein>
    <recommendedName>
        <fullName evidence="1">Rad50/SbcC-type AAA domain-containing protein</fullName>
    </recommendedName>
</protein>
<sequence length="154" mass="17673">MKEIKLSKLVVEGFRGILEPTPLDFEKDCKSIVLFGNNGDGKSSFSEAIEWYFTDRIDYLGREGCGREDYFNKALPTTEDAIVELQLNLPELNSTKVLKRKGGREFSNEDPKFEWILTKIANESIILRHDTMREFVDMGKTDKLEEVEKIIGFG</sequence>
<feature type="non-terminal residue" evidence="2">
    <location>
        <position position="154"/>
    </location>
</feature>
<dbReference type="Gene3D" id="3.40.50.300">
    <property type="entry name" value="P-loop containing nucleotide triphosphate hydrolases"/>
    <property type="match status" value="1"/>
</dbReference>
<evidence type="ECO:0000259" key="1">
    <source>
        <dbReference type="Pfam" id="PF13476"/>
    </source>
</evidence>
<gene>
    <name evidence="2" type="ORF">S03H2_50875</name>
</gene>
<accession>X1HF19</accession>
<dbReference type="EMBL" id="BARU01032240">
    <property type="protein sequence ID" value="GAH68811.1"/>
    <property type="molecule type" value="Genomic_DNA"/>
</dbReference>
<dbReference type="InterPro" id="IPR038729">
    <property type="entry name" value="Rad50/SbcC_AAA"/>
</dbReference>
<comment type="caution">
    <text evidence="2">The sequence shown here is derived from an EMBL/GenBank/DDBJ whole genome shotgun (WGS) entry which is preliminary data.</text>
</comment>
<proteinExistence type="predicted"/>
<dbReference type="Pfam" id="PF13476">
    <property type="entry name" value="AAA_23"/>
    <property type="match status" value="1"/>
</dbReference>
<organism evidence="2">
    <name type="scientific">marine sediment metagenome</name>
    <dbReference type="NCBI Taxonomy" id="412755"/>
    <lineage>
        <taxon>unclassified sequences</taxon>
        <taxon>metagenomes</taxon>
        <taxon>ecological metagenomes</taxon>
    </lineage>
</organism>
<dbReference type="GO" id="GO:0016887">
    <property type="term" value="F:ATP hydrolysis activity"/>
    <property type="evidence" value="ECO:0007669"/>
    <property type="project" value="InterPro"/>
</dbReference>
<reference evidence="2" key="1">
    <citation type="journal article" date="2014" name="Front. Microbiol.">
        <title>High frequency of phylogenetically diverse reductive dehalogenase-homologous genes in deep subseafloor sedimentary metagenomes.</title>
        <authorList>
            <person name="Kawai M."/>
            <person name="Futagami T."/>
            <person name="Toyoda A."/>
            <person name="Takaki Y."/>
            <person name="Nishi S."/>
            <person name="Hori S."/>
            <person name="Arai W."/>
            <person name="Tsubouchi T."/>
            <person name="Morono Y."/>
            <person name="Uchiyama I."/>
            <person name="Ito T."/>
            <person name="Fujiyama A."/>
            <person name="Inagaki F."/>
            <person name="Takami H."/>
        </authorList>
    </citation>
    <scope>NUCLEOTIDE SEQUENCE</scope>
    <source>
        <strain evidence="2">Expedition CK06-06</strain>
    </source>
</reference>
<dbReference type="SUPFAM" id="SSF52540">
    <property type="entry name" value="P-loop containing nucleoside triphosphate hydrolases"/>
    <property type="match status" value="1"/>
</dbReference>
<dbReference type="AlphaFoldDB" id="X1HF19"/>
<name>X1HF19_9ZZZZ</name>
<evidence type="ECO:0000313" key="2">
    <source>
        <dbReference type="EMBL" id="GAH68811.1"/>
    </source>
</evidence>